<keyword evidence="3" id="KW-1185">Reference proteome</keyword>
<keyword evidence="1" id="KW-0175">Coiled coil</keyword>
<organism evidence="2 3">
    <name type="scientific">Caenorhabditis elegans</name>
    <dbReference type="NCBI Taxonomy" id="6239"/>
    <lineage>
        <taxon>Eukaryota</taxon>
        <taxon>Metazoa</taxon>
        <taxon>Ecdysozoa</taxon>
        <taxon>Nematoda</taxon>
        <taxon>Chromadorea</taxon>
        <taxon>Rhabditida</taxon>
        <taxon>Rhabditina</taxon>
        <taxon>Rhabditomorpha</taxon>
        <taxon>Rhabditoidea</taxon>
        <taxon>Rhabditidae</taxon>
        <taxon>Peloderinae</taxon>
        <taxon>Caenorhabditis</taxon>
    </lineage>
</organism>
<feature type="coiled-coil region" evidence="1">
    <location>
        <begin position="221"/>
        <end position="269"/>
    </location>
</feature>
<name>Q17658_CAEEL</name>
<dbReference type="PaxDb" id="6239-C05D12.4"/>
<sequence length="273" mass="31991">MCKLAFTTPTFIQDLTKDQLLQLVEAQSKELTLMETQKDEAIKRAKLLKHELGQSGNVGIVEFYRRAVMFMENQLIEKDAVIEKNNHVIAINGAKIEDNKKRIQEEMWKKVKVLEDAFDEKVEENNEVIKNQKESIDKMRISRTETSEEHKELVKKINQKMKDTETACRRYEANTTHLTAELHQTKETLQLVEKSLKMQTNWIDTFLFEHSKMISEVWVTNQKMAVQSKQSEDQLEVLKKKKDVLKAKQAAQELELENLRLRLRDVESLGELF</sequence>
<dbReference type="CTD" id="3565230"/>
<evidence type="ECO:0000313" key="3">
    <source>
        <dbReference type="Proteomes" id="UP000001940"/>
    </source>
</evidence>
<proteinExistence type="predicted"/>
<dbReference type="AlphaFoldDB" id="Q17658"/>
<gene>
    <name evidence="2 4" type="ORF">C05D12.4</name>
    <name evidence="2" type="ORF">CELE_C05D12.4</name>
</gene>
<evidence type="ECO:0000313" key="4">
    <source>
        <dbReference type="WormBase" id="C05D12.4"/>
    </source>
</evidence>
<protein>
    <submittedName>
        <fullName evidence="2">Coiled-coil domain-containing protein 172</fullName>
    </submittedName>
</protein>
<evidence type="ECO:0000256" key="1">
    <source>
        <dbReference type="SAM" id="Coils"/>
    </source>
</evidence>
<dbReference type="KEGG" id="cel:CELE_C05D12.4"/>
<reference evidence="2 3" key="1">
    <citation type="journal article" date="1998" name="Science">
        <title>Genome sequence of the nematode C. elegans: a platform for investigating biology.</title>
        <authorList>
            <consortium name="The C. elegans sequencing consortium"/>
            <person name="Sulson J.E."/>
            <person name="Waterston R."/>
        </authorList>
    </citation>
    <scope>NUCLEOTIDE SEQUENCE [LARGE SCALE GENOMIC DNA]</scope>
    <source>
        <strain evidence="2 3">Bristol N2</strain>
    </source>
</reference>
<dbReference type="UCSC" id="C05D12.4">
    <property type="organism name" value="c. elegans"/>
</dbReference>
<feature type="coiled-coil region" evidence="1">
    <location>
        <begin position="147"/>
        <end position="174"/>
    </location>
</feature>
<dbReference type="PIR" id="T19174">
    <property type="entry name" value="T19174"/>
</dbReference>
<dbReference type="EMBL" id="BX284602">
    <property type="protein sequence ID" value="CAA90755.1"/>
    <property type="molecule type" value="Genomic_DNA"/>
</dbReference>
<evidence type="ECO:0000313" key="2">
    <source>
        <dbReference type="EMBL" id="CAA90755.1"/>
    </source>
</evidence>
<accession>Q17658</accession>
<dbReference type="HOGENOM" id="CLU_1166749_0_0_1"/>
<dbReference type="SMR" id="Q17658"/>
<dbReference type="RefSeq" id="NP_496434.1">
    <property type="nucleotide sequence ID" value="NM_064033.5"/>
</dbReference>
<dbReference type="Bgee" id="WBGene00007341">
    <property type="expression patterns" value="Expressed in embryo and 2 other cell types or tissues"/>
</dbReference>
<dbReference type="WormBase" id="C05D12.4">
    <property type="protein sequence ID" value="CE02972"/>
    <property type="gene ID" value="WBGene00007341"/>
</dbReference>
<dbReference type="Proteomes" id="UP000001940">
    <property type="component" value="Chromosome II"/>
</dbReference>
<dbReference type="GeneID" id="3565230"/>
<feature type="coiled-coil region" evidence="1">
    <location>
        <begin position="24"/>
        <end position="51"/>
    </location>
</feature>
<dbReference type="InParanoid" id="Q17658"/>
<dbReference type="IntAct" id="Q17658">
    <property type="interactions" value="1"/>
</dbReference>
<dbReference type="AGR" id="WB:WBGene00007341"/>